<feature type="region of interest" description="Disordered" evidence="6">
    <location>
        <begin position="176"/>
        <end position="196"/>
    </location>
</feature>
<keyword evidence="9" id="KW-1185">Reference proteome</keyword>
<dbReference type="GeneID" id="42002446"/>
<keyword evidence="3 4" id="KW-0539">Nucleus</keyword>
<dbReference type="OrthoDB" id="6159439at2759"/>
<keyword evidence="1 4" id="KW-0238">DNA-binding</keyword>
<accession>A0A507CC02</accession>
<dbReference type="GO" id="GO:0000981">
    <property type="term" value="F:DNA-binding transcription factor activity, RNA polymerase II-specific"/>
    <property type="evidence" value="ECO:0007669"/>
    <property type="project" value="InterPro"/>
</dbReference>
<dbReference type="Proteomes" id="UP000319731">
    <property type="component" value="Unassembled WGS sequence"/>
</dbReference>
<evidence type="ECO:0000256" key="1">
    <source>
        <dbReference type="ARBA" id="ARBA00023125"/>
    </source>
</evidence>
<dbReference type="CDD" id="cd00086">
    <property type="entry name" value="homeodomain"/>
    <property type="match status" value="1"/>
</dbReference>
<dbReference type="InterPro" id="IPR009057">
    <property type="entry name" value="Homeodomain-like_sf"/>
</dbReference>
<evidence type="ECO:0000256" key="3">
    <source>
        <dbReference type="ARBA" id="ARBA00023242"/>
    </source>
</evidence>
<feature type="domain" description="Homeobox" evidence="7">
    <location>
        <begin position="205"/>
        <end position="257"/>
    </location>
</feature>
<dbReference type="PROSITE" id="PS50071">
    <property type="entry name" value="HOMEOBOX_2"/>
    <property type="match status" value="1"/>
</dbReference>
<name>A0A507CC02_9FUNG</name>
<sequence>MMTITPYSPRSVSQATSLKRKALLLDVNLRQTQSPTMSPSLSSQESSPAIPYSNYMQGFPNLSHVPPESVSQWFDDLEDGDNIVKQLSRTSDFEKIPVTRCCCQQRSDLPRRENSIATPVSLHTGQNRIALPSRESSVGAPVSPLNGDTMNTEANRAAITTNKPHDYDDVMSIDEESVSSDSFHQPSTPTNPLKKRRYLTAGSGRVTKPSVEVFIKVFEQTSYPDTNVRKMLAERMNMTPRAVQIWFQNRRQHAKAYGFREGLLSKKRPHSYKAPTGPNDVAERLLLDVAMWCDEAGF</sequence>
<evidence type="ECO:0000256" key="2">
    <source>
        <dbReference type="ARBA" id="ARBA00023155"/>
    </source>
</evidence>
<evidence type="ECO:0000313" key="8">
    <source>
        <dbReference type="EMBL" id="TPX36699.1"/>
    </source>
</evidence>
<evidence type="ECO:0000256" key="5">
    <source>
        <dbReference type="RuleBase" id="RU000682"/>
    </source>
</evidence>
<dbReference type="InterPro" id="IPR017970">
    <property type="entry name" value="Homeobox_CS"/>
</dbReference>
<evidence type="ECO:0000313" key="9">
    <source>
        <dbReference type="Proteomes" id="UP000319731"/>
    </source>
</evidence>
<dbReference type="InterPro" id="IPR052631">
    <property type="entry name" value="Paired_homeobox_Bicoid"/>
</dbReference>
<reference evidence="8 9" key="1">
    <citation type="journal article" date="2019" name="Sci. Rep.">
        <title>Comparative genomics of chytrid fungi reveal insights into the obligate biotrophic and pathogenic lifestyle of Synchytrium endobioticum.</title>
        <authorList>
            <person name="van de Vossenberg B.T.L.H."/>
            <person name="Warris S."/>
            <person name="Nguyen H.D.T."/>
            <person name="van Gent-Pelzer M.P.E."/>
            <person name="Joly D.L."/>
            <person name="van de Geest H.C."/>
            <person name="Bonants P.J.M."/>
            <person name="Smith D.S."/>
            <person name="Levesque C.A."/>
            <person name="van der Lee T.A.J."/>
        </authorList>
    </citation>
    <scope>NUCLEOTIDE SEQUENCE [LARGE SCALE GENOMIC DNA]</scope>
    <source>
        <strain evidence="8 9">JEL517</strain>
    </source>
</reference>
<dbReference type="PANTHER" id="PTHR46255">
    <property type="entry name" value="SHORT STATURE HOMEOBOX"/>
    <property type="match status" value="1"/>
</dbReference>
<dbReference type="SMART" id="SM00389">
    <property type="entry name" value="HOX"/>
    <property type="match status" value="1"/>
</dbReference>
<organism evidence="8 9">
    <name type="scientific">Synchytrium microbalum</name>
    <dbReference type="NCBI Taxonomy" id="1806994"/>
    <lineage>
        <taxon>Eukaryota</taxon>
        <taxon>Fungi</taxon>
        <taxon>Fungi incertae sedis</taxon>
        <taxon>Chytridiomycota</taxon>
        <taxon>Chytridiomycota incertae sedis</taxon>
        <taxon>Chytridiomycetes</taxon>
        <taxon>Synchytriales</taxon>
        <taxon>Synchytriaceae</taxon>
        <taxon>Synchytrium</taxon>
    </lineage>
</organism>
<dbReference type="PANTHER" id="PTHR46255:SF3">
    <property type="entry name" value="HOMEOBOX DOMAIN-CONTAINING PROTEIN"/>
    <property type="match status" value="1"/>
</dbReference>
<dbReference type="GO" id="GO:1990837">
    <property type="term" value="F:sequence-specific double-stranded DNA binding"/>
    <property type="evidence" value="ECO:0007669"/>
    <property type="project" value="TreeGrafter"/>
</dbReference>
<feature type="DNA-binding region" description="Homeobox" evidence="4">
    <location>
        <begin position="207"/>
        <end position="258"/>
    </location>
</feature>
<keyword evidence="2 4" id="KW-0371">Homeobox</keyword>
<dbReference type="GO" id="GO:0005634">
    <property type="term" value="C:nucleus"/>
    <property type="evidence" value="ECO:0007669"/>
    <property type="project" value="UniProtKB-SubCell"/>
</dbReference>
<dbReference type="AlphaFoldDB" id="A0A507CC02"/>
<dbReference type="SUPFAM" id="SSF46689">
    <property type="entry name" value="Homeodomain-like"/>
    <property type="match status" value="1"/>
</dbReference>
<dbReference type="EMBL" id="QEAO01000004">
    <property type="protein sequence ID" value="TPX36699.1"/>
    <property type="molecule type" value="Genomic_DNA"/>
</dbReference>
<dbReference type="RefSeq" id="XP_031026913.1">
    <property type="nucleotide sequence ID" value="XM_031167149.1"/>
</dbReference>
<comment type="subcellular location">
    <subcellularLocation>
        <location evidence="4 5">Nucleus</location>
    </subcellularLocation>
</comment>
<evidence type="ECO:0000256" key="6">
    <source>
        <dbReference type="SAM" id="MobiDB-lite"/>
    </source>
</evidence>
<dbReference type="Pfam" id="PF00046">
    <property type="entry name" value="Homeodomain"/>
    <property type="match status" value="1"/>
</dbReference>
<comment type="caution">
    <text evidence="8">The sequence shown here is derived from an EMBL/GenBank/DDBJ whole genome shotgun (WGS) entry which is preliminary data.</text>
</comment>
<dbReference type="InterPro" id="IPR001356">
    <property type="entry name" value="HD"/>
</dbReference>
<evidence type="ECO:0000256" key="4">
    <source>
        <dbReference type="PROSITE-ProRule" id="PRU00108"/>
    </source>
</evidence>
<proteinExistence type="predicted"/>
<dbReference type="PROSITE" id="PS00027">
    <property type="entry name" value="HOMEOBOX_1"/>
    <property type="match status" value="1"/>
</dbReference>
<feature type="compositionally biased region" description="Polar residues" evidence="6">
    <location>
        <begin position="179"/>
        <end position="191"/>
    </location>
</feature>
<dbReference type="STRING" id="1806994.A0A507CC02"/>
<protein>
    <recommendedName>
        <fullName evidence="7">Homeobox domain-containing protein</fullName>
    </recommendedName>
</protein>
<evidence type="ECO:0000259" key="7">
    <source>
        <dbReference type="PROSITE" id="PS50071"/>
    </source>
</evidence>
<dbReference type="Gene3D" id="1.10.10.60">
    <property type="entry name" value="Homeodomain-like"/>
    <property type="match status" value="1"/>
</dbReference>
<gene>
    <name evidence="8" type="ORF">SmJEL517_g01221</name>
</gene>